<accession>A0A934MBV6</accession>
<evidence type="ECO:0000313" key="2">
    <source>
        <dbReference type="EMBL" id="MBI9115721.1"/>
    </source>
</evidence>
<dbReference type="EMBL" id="JAEINH010000009">
    <property type="protein sequence ID" value="MBI9115721.1"/>
    <property type="molecule type" value="Genomic_DNA"/>
</dbReference>
<gene>
    <name evidence="2" type="ORF">JAV76_11915</name>
</gene>
<evidence type="ECO:0000256" key="1">
    <source>
        <dbReference type="SAM" id="SignalP"/>
    </source>
</evidence>
<keyword evidence="1" id="KW-0732">Signal</keyword>
<feature type="chain" id="PRO_5037458152" evidence="1">
    <location>
        <begin position="28"/>
        <end position="138"/>
    </location>
</feature>
<organism evidence="2 3">
    <name type="scientific">Sanguibacter suaedae</name>
    <dbReference type="NCBI Taxonomy" id="2795737"/>
    <lineage>
        <taxon>Bacteria</taxon>
        <taxon>Bacillati</taxon>
        <taxon>Actinomycetota</taxon>
        <taxon>Actinomycetes</taxon>
        <taxon>Micrococcales</taxon>
        <taxon>Sanguibacteraceae</taxon>
        <taxon>Sanguibacter</taxon>
    </lineage>
</organism>
<sequence length="138" mass="14620">MKLLKRSLVALLASGLVAMTGTTSASAATGDCASGYACVWEHPQFGGRYFGTAKSKAALTSLINVASSAAANGASCRYTRFYDDRTLNNEPSGSYFTLYSKQLMGSNYRDPDLRNGAGLDGAGRNFDDTIEGVWFTGC</sequence>
<comment type="caution">
    <text evidence="2">The sequence shown here is derived from an EMBL/GenBank/DDBJ whole genome shotgun (WGS) entry which is preliminary data.</text>
</comment>
<evidence type="ECO:0000313" key="3">
    <source>
        <dbReference type="Proteomes" id="UP000602087"/>
    </source>
</evidence>
<reference evidence="2" key="1">
    <citation type="submission" date="2020-12" db="EMBL/GenBank/DDBJ databases">
        <title>Sanguibacter suaedae sp. nov., isolated from Suaeda aralocaspica.</title>
        <authorList>
            <person name="Ma Q."/>
        </authorList>
    </citation>
    <scope>NUCLEOTIDE SEQUENCE</scope>
    <source>
        <strain evidence="2">YZGR15</strain>
    </source>
</reference>
<name>A0A934MBV6_9MICO</name>
<dbReference type="RefSeq" id="WP_198734277.1">
    <property type="nucleotide sequence ID" value="NZ_JAEINH010000009.1"/>
</dbReference>
<feature type="signal peptide" evidence="1">
    <location>
        <begin position="1"/>
        <end position="27"/>
    </location>
</feature>
<dbReference type="Proteomes" id="UP000602087">
    <property type="component" value="Unassembled WGS sequence"/>
</dbReference>
<proteinExistence type="predicted"/>
<keyword evidence="3" id="KW-1185">Reference proteome</keyword>
<dbReference type="AlphaFoldDB" id="A0A934MBV6"/>
<protein>
    <submittedName>
        <fullName evidence="2">Peptidase inhibitor family I36 protein</fullName>
    </submittedName>
</protein>
<dbReference type="Pfam" id="PF03995">
    <property type="entry name" value="Inhibitor_I36"/>
    <property type="match status" value="1"/>
</dbReference>